<evidence type="ECO:0000313" key="2">
    <source>
        <dbReference type="EMBL" id="KAJ1190278.1"/>
    </source>
</evidence>
<organism evidence="2 3">
    <name type="scientific">Pleurodeles waltl</name>
    <name type="common">Iberian ribbed newt</name>
    <dbReference type="NCBI Taxonomy" id="8319"/>
    <lineage>
        <taxon>Eukaryota</taxon>
        <taxon>Metazoa</taxon>
        <taxon>Chordata</taxon>
        <taxon>Craniata</taxon>
        <taxon>Vertebrata</taxon>
        <taxon>Euteleostomi</taxon>
        <taxon>Amphibia</taxon>
        <taxon>Batrachia</taxon>
        <taxon>Caudata</taxon>
        <taxon>Salamandroidea</taxon>
        <taxon>Salamandridae</taxon>
        <taxon>Pleurodelinae</taxon>
        <taxon>Pleurodeles</taxon>
    </lineage>
</organism>
<comment type="caution">
    <text evidence="2">The sequence shown here is derived from an EMBL/GenBank/DDBJ whole genome shotgun (WGS) entry which is preliminary data.</text>
</comment>
<dbReference type="EMBL" id="JANPWB010000005">
    <property type="protein sequence ID" value="KAJ1190278.1"/>
    <property type="molecule type" value="Genomic_DNA"/>
</dbReference>
<name>A0AAV7UMQ1_PLEWA</name>
<feature type="region of interest" description="Disordered" evidence="1">
    <location>
        <begin position="63"/>
        <end position="99"/>
    </location>
</feature>
<accession>A0AAV7UMQ1</accession>
<sequence>MLARRAHTLGGTSISWDEAGSEQRPPSEWKKTGDPNFPRQRNNNGELLVSSETCGNILLWKCRGLGPGDSPPRTPNGGTPRSSRLPLKWGRPWSGPGGSTVFRVMAQVN</sequence>
<dbReference type="Proteomes" id="UP001066276">
    <property type="component" value="Chromosome 3_1"/>
</dbReference>
<dbReference type="AlphaFoldDB" id="A0AAV7UMQ1"/>
<feature type="region of interest" description="Disordered" evidence="1">
    <location>
        <begin position="1"/>
        <end position="44"/>
    </location>
</feature>
<proteinExistence type="predicted"/>
<evidence type="ECO:0000313" key="3">
    <source>
        <dbReference type="Proteomes" id="UP001066276"/>
    </source>
</evidence>
<keyword evidence="3" id="KW-1185">Reference proteome</keyword>
<gene>
    <name evidence="2" type="ORF">NDU88_007016</name>
</gene>
<protein>
    <submittedName>
        <fullName evidence="2">Uncharacterized protein</fullName>
    </submittedName>
</protein>
<evidence type="ECO:0000256" key="1">
    <source>
        <dbReference type="SAM" id="MobiDB-lite"/>
    </source>
</evidence>
<reference evidence="2" key="1">
    <citation type="journal article" date="2022" name="bioRxiv">
        <title>Sequencing and chromosome-scale assembly of the giantPleurodeles waltlgenome.</title>
        <authorList>
            <person name="Brown T."/>
            <person name="Elewa A."/>
            <person name="Iarovenko S."/>
            <person name="Subramanian E."/>
            <person name="Araus A.J."/>
            <person name="Petzold A."/>
            <person name="Susuki M."/>
            <person name="Suzuki K.-i.T."/>
            <person name="Hayashi T."/>
            <person name="Toyoda A."/>
            <person name="Oliveira C."/>
            <person name="Osipova E."/>
            <person name="Leigh N.D."/>
            <person name="Simon A."/>
            <person name="Yun M.H."/>
        </authorList>
    </citation>
    <scope>NUCLEOTIDE SEQUENCE</scope>
    <source>
        <strain evidence="2">20211129_DDA</strain>
        <tissue evidence="2">Liver</tissue>
    </source>
</reference>